<dbReference type="Proteomes" id="UP000285768">
    <property type="component" value="Chromosome"/>
</dbReference>
<name>A0ABX5QC79_9MICO</name>
<keyword evidence="1" id="KW-0805">Transcription regulation</keyword>
<dbReference type="InterPro" id="IPR000524">
    <property type="entry name" value="Tscrpt_reg_HTH_GntR"/>
</dbReference>
<proteinExistence type="predicted"/>
<keyword evidence="2" id="KW-0238">DNA-binding</keyword>
<protein>
    <submittedName>
        <fullName evidence="5">GntR family transcriptional regulator</fullName>
    </submittedName>
</protein>
<dbReference type="InterPro" id="IPR036390">
    <property type="entry name" value="WH_DNA-bd_sf"/>
</dbReference>
<evidence type="ECO:0000256" key="2">
    <source>
        <dbReference type="ARBA" id="ARBA00023125"/>
    </source>
</evidence>
<dbReference type="PANTHER" id="PTHR38445:SF10">
    <property type="entry name" value="GNTR-FAMILY TRANSCRIPTIONAL REGULATOR"/>
    <property type="match status" value="1"/>
</dbReference>
<evidence type="ECO:0000256" key="3">
    <source>
        <dbReference type="ARBA" id="ARBA00023163"/>
    </source>
</evidence>
<keyword evidence="3" id="KW-0804">Transcription</keyword>
<dbReference type="RefSeq" id="WP_017884269.1">
    <property type="nucleotide sequence ID" value="NZ_CP035037.1"/>
</dbReference>
<dbReference type="PROSITE" id="PS50949">
    <property type="entry name" value="HTH_GNTR"/>
    <property type="match status" value="1"/>
</dbReference>
<dbReference type="Gene3D" id="1.10.10.10">
    <property type="entry name" value="Winged helix-like DNA-binding domain superfamily/Winged helix DNA-binding domain"/>
    <property type="match status" value="1"/>
</dbReference>
<evidence type="ECO:0000313" key="6">
    <source>
        <dbReference type="Proteomes" id="UP000285768"/>
    </source>
</evidence>
<sequence>MFDDTRPIFQQLADRIADDVLRGVYAEEEQVPSTNELAAHLRINPATAGKGLGLLVERGVLYKRRGIGMFVAPGARSLIASERQRAFVQRFIVPLLTEARSLGLDAPAVVRLVEQQAVEQQAAERQAVAPPAAQQAKEEQ</sequence>
<organism evidence="5 6">
    <name type="scientific">Leucobacter muris</name>
    <dbReference type="NCBI Taxonomy" id="1935379"/>
    <lineage>
        <taxon>Bacteria</taxon>
        <taxon>Bacillati</taxon>
        <taxon>Actinomycetota</taxon>
        <taxon>Actinomycetes</taxon>
        <taxon>Micrococcales</taxon>
        <taxon>Microbacteriaceae</taxon>
        <taxon>Leucobacter</taxon>
    </lineage>
</organism>
<dbReference type="SUPFAM" id="SSF46785">
    <property type="entry name" value="Winged helix' DNA-binding domain"/>
    <property type="match status" value="1"/>
</dbReference>
<dbReference type="CDD" id="cd07377">
    <property type="entry name" value="WHTH_GntR"/>
    <property type="match status" value="1"/>
</dbReference>
<feature type="domain" description="HTH gntR-type" evidence="4">
    <location>
        <begin position="6"/>
        <end position="74"/>
    </location>
</feature>
<gene>
    <name evidence="5" type="ORF">Leucomu_00865</name>
</gene>
<evidence type="ECO:0000313" key="5">
    <source>
        <dbReference type="EMBL" id="QAB16679.1"/>
    </source>
</evidence>
<dbReference type="InterPro" id="IPR036388">
    <property type="entry name" value="WH-like_DNA-bd_sf"/>
</dbReference>
<reference evidence="5 6" key="1">
    <citation type="submission" date="2019-01" db="EMBL/GenBank/DDBJ databases">
        <title>Leucobacter muris sp. nov. isolated from the nose of a laboratory mouse.</title>
        <authorList>
            <person name="Benga L."/>
            <person name="Sproeer C."/>
            <person name="Schumann P."/>
            <person name="Verbarg S."/>
            <person name="Bunk B."/>
            <person name="Engelhardt E."/>
            <person name="Benten P.M."/>
            <person name="Sager M."/>
        </authorList>
    </citation>
    <scope>NUCLEOTIDE SEQUENCE [LARGE SCALE GENOMIC DNA]</scope>
    <source>
        <strain evidence="5 6">DSM 101948</strain>
    </source>
</reference>
<dbReference type="EMBL" id="CP035037">
    <property type="protein sequence ID" value="QAB16679.1"/>
    <property type="molecule type" value="Genomic_DNA"/>
</dbReference>
<dbReference type="SMART" id="SM00345">
    <property type="entry name" value="HTH_GNTR"/>
    <property type="match status" value="1"/>
</dbReference>
<evidence type="ECO:0000256" key="1">
    <source>
        <dbReference type="ARBA" id="ARBA00023015"/>
    </source>
</evidence>
<dbReference type="PANTHER" id="PTHR38445">
    <property type="entry name" value="HTH-TYPE TRANSCRIPTIONAL REPRESSOR YTRA"/>
    <property type="match status" value="1"/>
</dbReference>
<dbReference type="Pfam" id="PF00392">
    <property type="entry name" value="GntR"/>
    <property type="match status" value="1"/>
</dbReference>
<accession>A0ABX5QC79</accession>
<keyword evidence="6" id="KW-1185">Reference proteome</keyword>
<evidence type="ECO:0000259" key="4">
    <source>
        <dbReference type="PROSITE" id="PS50949"/>
    </source>
</evidence>